<evidence type="ECO:0000256" key="2">
    <source>
        <dbReference type="ARBA" id="ARBA00008974"/>
    </source>
</evidence>
<reference evidence="8" key="1">
    <citation type="submission" date="2020-05" db="EMBL/GenBank/DDBJ databases">
        <authorList>
            <person name="Chiriac C."/>
            <person name="Salcher M."/>
            <person name="Ghai R."/>
            <person name="Kavagutti S V."/>
        </authorList>
    </citation>
    <scope>NUCLEOTIDE SEQUENCE</scope>
</reference>
<dbReference type="InterPro" id="IPR001248">
    <property type="entry name" value="Pur-cyt_permease"/>
</dbReference>
<feature type="transmembrane region" description="Helical" evidence="7">
    <location>
        <begin position="520"/>
        <end position="542"/>
    </location>
</feature>
<feature type="transmembrane region" description="Helical" evidence="7">
    <location>
        <begin position="467"/>
        <end position="491"/>
    </location>
</feature>
<dbReference type="EMBL" id="CAEZTM010000004">
    <property type="protein sequence ID" value="CAB4562264.1"/>
    <property type="molecule type" value="Genomic_DNA"/>
</dbReference>
<feature type="transmembrane region" description="Helical" evidence="7">
    <location>
        <begin position="365"/>
        <end position="385"/>
    </location>
</feature>
<feature type="transmembrane region" description="Helical" evidence="7">
    <location>
        <begin position="253"/>
        <end position="273"/>
    </location>
</feature>
<evidence type="ECO:0000256" key="1">
    <source>
        <dbReference type="ARBA" id="ARBA00004141"/>
    </source>
</evidence>
<keyword evidence="4 7" id="KW-1133">Transmembrane helix</keyword>
<feature type="transmembrane region" description="Helical" evidence="7">
    <location>
        <begin position="285"/>
        <end position="305"/>
    </location>
</feature>
<evidence type="ECO:0000256" key="6">
    <source>
        <dbReference type="SAM" id="MobiDB-lite"/>
    </source>
</evidence>
<comment type="subcellular location">
    <subcellularLocation>
        <location evidence="1">Membrane</location>
        <topology evidence="1">Multi-pass membrane protein</topology>
    </subcellularLocation>
</comment>
<protein>
    <submittedName>
        <fullName evidence="8">Unannotated protein</fullName>
    </submittedName>
</protein>
<feature type="region of interest" description="Disordered" evidence="6">
    <location>
        <begin position="133"/>
        <end position="183"/>
    </location>
</feature>
<proteinExistence type="inferred from homology"/>
<feature type="compositionally biased region" description="Low complexity" evidence="6">
    <location>
        <begin position="156"/>
        <end position="165"/>
    </location>
</feature>
<dbReference type="AlphaFoldDB" id="A0A6J6DG69"/>
<feature type="compositionally biased region" description="Acidic residues" evidence="6">
    <location>
        <begin position="1"/>
        <end position="13"/>
    </location>
</feature>
<dbReference type="GO" id="GO:0022857">
    <property type="term" value="F:transmembrane transporter activity"/>
    <property type="evidence" value="ECO:0007669"/>
    <property type="project" value="InterPro"/>
</dbReference>
<evidence type="ECO:0000313" key="8">
    <source>
        <dbReference type="EMBL" id="CAB4562264.1"/>
    </source>
</evidence>
<feature type="compositionally biased region" description="Acidic residues" evidence="6">
    <location>
        <begin position="142"/>
        <end position="155"/>
    </location>
</feature>
<evidence type="ECO:0000256" key="3">
    <source>
        <dbReference type="ARBA" id="ARBA00022692"/>
    </source>
</evidence>
<name>A0A6J6DG69_9ZZZZ</name>
<feature type="transmembrane region" description="Helical" evidence="7">
    <location>
        <begin position="554"/>
        <end position="578"/>
    </location>
</feature>
<feature type="transmembrane region" description="Helical" evidence="7">
    <location>
        <begin position="584"/>
        <end position="605"/>
    </location>
</feature>
<comment type="similarity">
    <text evidence="2">Belongs to the purine-cytosine permease (2.A.39) family.</text>
</comment>
<feature type="region of interest" description="Disordered" evidence="6">
    <location>
        <begin position="1"/>
        <end position="26"/>
    </location>
</feature>
<feature type="transmembrane region" description="Helical" evidence="7">
    <location>
        <begin position="424"/>
        <end position="446"/>
    </location>
</feature>
<evidence type="ECO:0000256" key="5">
    <source>
        <dbReference type="ARBA" id="ARBA00023136"/>
    </source>
</evidence>
<dbReference type="GO" id="GO:0016020">
    <property type="term" value="C:membrane"/>
    <property type="evidence" value="ECO:0007669"/>
    <property type="project" value="UniProtKB-SubCell"/>
</dbReference>
<organism evidence="8">
    <name type="scientific">freshwater metagenome</name>
    <dbReference type="NCBI Taxonomy" id="449393"/>
    <lineage>
        <taxon>unclassified sequences</taxon>
        <taxon>metagenomes</taxon>
        <taxon>ecological metagenomes</taxon>
    </lineage>
</organism>
<dbReference type="Gene3D" id="1.10.4160.10">
    <property type="entry name" value="Hydantoin permease"/>
    <property type="match status" value="1"/>
</dbReference>
<keyword evidence="5 7" id="KW-0472">Membrane</keyword>
<feature type="transmembrane region" description="Helical" evidence="7">
    <location>
        <begin position="626"/>
        <end position="652"/>
    </location>
</feature>
<feature type="compositionally biased region" description="Acidic residues" evidence="6">
    <location>
        <begin position="166"/>
        <end position="176"/>
    </location>
</feature>
<evidence type="ECO:0000256" key="7">
    <source>
        <dbReference type="SAM" id="Phobius"/>
    </source>
</evidence>
<feature type="transmembrane region" description="Helical" evidence="7">
    <location>
        <begin position="325"/>
        <end position="345"/>
    </location>
</feature>
<sequence>MVDSELPEDTEETEGPRRKTFSPPAEDAAFTGALPVMGDFDDFGAPVEPLVPAVLMPSPALAPPVRTSLSDEEILSKFSGDAAGNTAELMNELEAQVALREKEEEAFTVWADLTRATRGESAEAIIARERIVFGGGPPEPVDLSEDDDDLGEADDVAAPIPADGGDPPEEDAPEGEAPEHDGAEPDEALERAAVPVEDDPWPLNHGDDEPQVEAVRSRAAREEPLKDYVPLVDHTGLEPTADNHRVLSTAGLFWSWWATLTPIVGIVAGAFLVSRGLGLVETVVSLGAAGLLSGGLVAASAYAGARTGLSTLHTAQMTFGRHGNVVPSVLIVVIRIALVSLLIVGAETLVTRIVTGAGWWPFEVWILRVAMTAAIAGLVLTLALLGGRVLRVALYVTAGVQVPAIIGFVFLTAPTLSFAGVTGWASPGLPVVALGSLALSVLLVLCGHTGGDLARYHRGGGSARGAVGTLTGLVAVIPTLIFVSYVAVVAIGSPRSALTLVTDPVGTLAADMPPWYPAPLLIGLVLPLVGLASLALFSGGLASLSAGLRISRPLATTVFAVISLAAVAAVIAVGQPVAGYVPSLLYVAGVVLAAWGASFALDVALGAKRLDDVASGPLPTWRVAPLAGMTLGVSAGLGMITSSVPWLGWLGYLLPLLEMAGFVDLSSGQSGVLVALVVSGLVSAIAALALRAKTVRVAHG</sequence>
<dbReference type="Pfam" id="PF02133">
    <property type="entry name" value="Transp_cyt_pur"/>
    <property type="match status" value="1"/>
</dbReference>
<keyword evidence="3 7" id="KW-0812">Transmembrane</keyword>
<evidence type="ECO:0000256" key="4">
    <source>
        <dbReference type="ARBA" id="ARBA00022989"/>
    </source>
</evidence>
<feature type="transmembrane region" description="Helical" evidence="7">
    <location>
        <begin position="672"/>
        <end position="690"/>
    </location>
</feature>
<gene>
    <name evidence="8" type="ORF">UFOPK1684_00187</name>
</gene>
<feature type="transmembrane region" description="Helical" evidence="7">
    <location>
        <begin position="392"/>
        <end position="412"/>
    </location>
</feature>
<accession>A0A6J6DG69</accession>